<feature type="domain" description="FMN-binding" evidence="7">
    <location>
        <begin position="100"/>
        <end position="169"/>
    </location>
</feature>
<evidence type="ECO:0000313" key="8">
    <source>
        <dbReference type="EMBL" id="CAA9892128.1"/>
    </source>
</evidence>
<accession>A0A8S0XTX9</accession>
<feature type="signal peptide" evidence="6">
    <location>
        <begin position="1"/>
        <end position="24"/>
    </location>
</feature>
<keyword evidence="4" id="KW-0288">FMN</keyword>
<evidence type="ECO:0000256" key="3">
    <source>
        <dbReference type="ARBA" id="ARBA00022630"/>
    </source>
</evidence>
<keyword evidence="9" id="KW-1185">Reference proteome</keyword>
<feature type="chain" id="PRO_5035913831" evidence="6">
    <location>
        <begin position="25"/>
        <end position="183"/>
    </location>
</feature>
<dbReference type="InterPro" id="IPR010209">
    <property type="entry name" value="Ion_transpt_RnfG/RsxG"/>
</dbReference>
<keyword evidence="3" id="KW-0285">Flavoprotein</keyword>
<keyword evidence="6" id="KW-0732">Signal</keyword>
<proteinExistence type="predicted"/>
<evidence type="ECO:0000256" key="5">
    <source>
        <dbReference type="ARBA" id="ARBA00022982"/>
    </source>
</evidence>
<dbReference type="GO" id="GO:0010181">
    <property type="term" value="F:FMN binding"/>
    <property type="evidence" value="ECO:0007669"/>
    <property type="project" value="InterPro"/>
</dbReference>
<evidence type="ECO:0000259" key="7">
    <source>
        <dbReference type="Pfam" id="PF04205"/>
    </source>
</evidence>
<protein>
    <submittedName>
        <fullName evidence="8">FMN-binding domain protein</fullName>
    </submittedName>
</protein>
<gene>
    <name evidence="8" type="ORF">METHB2_60020</name>
</gene>
<dbReference type="AlphaFoldDB" id="A0A8S0XTX9"/>
<dbReference type="GO" id="GO:0009055">
    <property type="term" value="F:electron transfer activity"/>
    <property type="evidence" value="ECO:0007669"/>
    <property type="project" value="InterPro"/>
</dbReference>
<evidence type="ECO:0000256" key="6">
    <source>
        <dbReference type="SAM" id="SignalP"/>
    </source>
</evidence>
<dbReference type="GO" id="GO:0022900">
    <property type="term" value="P:electron transport chain"/>
    <property type="evidence" value="ECO:0007669"/>
    <property type="project" value="InterPro"/>
</dbReference>
<evidence type="ECO:0000256" key="1">
    <source>
        <dbReference type="ARBA" id="ARBA00022448"/>
    </source>
</evidence>
<keyword evidence="2" id="KW-0597">Phosphoprotein</keyword>
<sequence length="183" mass="20613">MKVISHKICLLLLLLLTIPQSSIATIFYSKNEAMELAFGKSKQVELLSLFPNDQETAKIQKLAKVKLESGLFTFYIGKEQGNILGYAAIESITVRTKPETLMIVLTPEGELRNVYTLAFHEPPEYQPPERWYQQLYKRPLSAMDFNKGVDGISGATLSTRAAITSIRKVMAIYQVLVKDKSKL</sequence>
<dbReference type="Proteomes" id="UP000494216">
    <property type="component" value="Unassembled WGS sequence"/>
</dbReference>
<name>A0A8S0XTX9_9GAMM</name>
<evidence type="ECO:0000256" key="2">
    <source>
        <dbReference type="ARBA" id="ARBA00022553"/>
    </source>
</evidence>
<evidence type="ECO:0000256" key="4">
    <source>
        <dbReference type="ARBA" id="ARBA00022643"/>
    </source>
</evidence>
<dbReference type="PANTHER" id="PTHR36118">
    <property type="entry name" value="ION-TRANSLOCATING OXIDOREDUCTASE COMPLEX SUBUNIT G"/>
    <property type="match status" value="1"/>
</dbReference>
<organism evidence="8 9">
    <name type="scientific">Candidatus Methylobacter favarea</name>
    <dbReference type="NCBI Taxonomy" id="2707345"/>
    <lineage>
        <taxon>Bacteria</taxon>
        <taxon>Pseudomonadati</taxon>
        <taxon>Pseudomonadota</taxon>
        <taxon>Gammaproteobacteria</taxon>
        <taxon>Methylococcales</taxon>
        <taxon>Methylococcaceae</taxon>
        <taxon>Methylobacter</taxon>
    </lineage>
</organism>
<dbReference type="PANTHER" id="PTHR36118:SF1">
    <property type="entry name" value="ION-TRANSLOCATING OXIDOREDUCTASE COMPLEX SUBUNIT G"/>
    <property type="match status" value="1"/>
</dbReference>
<dbReference type="EMBL" id="CADCXN010000091">
    <property type="protein sequence ID" value="CAA9892128.1"/>
    <property type="molecule type" value="Genomic_DNA"/>
</dbReference>
<comment type="caution">
    <text evidence="8">The sequence shown here is derived from an EMBL/GenBank/DDBJ whole genome shotgun (WGS) entry which is preliminary data.</text>
</comment>
<keyword evidence="5" id="KW-0249">Electron transport</keyword>
<dbReference type="GO" id="GO:0005886">
    <property type="term" value="C:plasma membrane"/>
    <property type="evidence" value="ECO:0007669"/>
    <property type="project" value="InterPro"/>
</dbReference>
<evidence type="ECO:0000313" key="9">
    <source>
        <dbReference type="Proteomes" id="UP000494216"/>
    </source>
</evidence>
<dbReference type="InterPro" id="IPR007329">
    <property type="entry name" value="FMN-bd"/>
</dbReference>
<keyword evidence="1" id="KW-0813">Transport</keyword>
<dbReference type="RefSeq" id="WP_174626927.1">
    <property type="nucleotide sequence ID" value="NZ_CADCXN010000091.1"/>
</dbReference>
<reference evidence="8 9" key="1">
    <citation type="submission" date="2020-02" db="EMBL/GenBank/DDBJ databases">
        <authorList>
            <person name="Hogendoorn C."/>
        </authorList>
    </citation>
    <scope>NUCLEOTIDE SEQUENCE [LARGE SCALE GENOMIC DNA]</scope>
    <source>
        <strain evidence="8">METHB21</strain>
    </source>
</reference>
<dbReference type="Pfam" id="PF04205">
    <property type="entry name" value="FMN_bind"/>
    <property type="match status" value="1"/>
</dbReference>